<dbReference type="OrthoDB" id="9802901at2"/>
<evidence type="ECO:0000259" key="1">
    <source>
        <dbReference type="SMART" id="SM00507"/>
    </source>
</evidence>
<dbReference type="CDD" id="cd00085">
    <property type="entry name" value="HNHc"/>
    <property type="match status" value="1"/>
</dbReference>
<dbReference type="Proteomes" id="UP000243374">
    <property type="component" value="Unassembled WGS sequence"/>
</dbReference>
<evidence type="ECO:0000313" key="2">
    <source>
        <dbReference type="EMBL" id="SFK18304.1"/>
    </source>
</evidence>
<dbReference type="Gene3D" id="1.10.30.50">
    <property type="match status" value="1"/>
</dbReference>
<keyword evidence="2" id="KW-0378">Hydrolase</keyword>
<dbReference type="GO" id="GO:0008270">
    <property type="term" value="F:zinc ion binding"/>
    <property type="evidence" value="ECO:0007669"/>
    <property type="project" value="InterPro"/>
</dbReference>
<dbReference type="Pfam" id="PF14239">
    <property type="entry name" value="RRXRR"/>
    <property type="match status" value="1"/>
</dbReference>
<sequence length="407" mass="46825">MIYVLNCKGVPIMPTSRHGMVRRLLREHKAKVVRKCPFTIQLSYECANITQPITLGVDTGYENVGISACTEKKVLFEAKAKIRTDIVKLLSTRRETRRTRRSRKTRYCKARFLNRNRAKGWLPPSIRAKVESHLRLVAKVHEILPIGKIIVEIASFDIQKIKNPEIKGAEYQQGDQLGFKNVKAYVLARDGCTCRCCKGKSKDKVLRVHHLESRLIGGDAPNNLVTLCDSCHTKFHKGLISLDDIKRGKSFKAETFMGLMRNFFFKELCNKYPCVECTYGYITKHLREKYHLKKDHHVDARCICGTPQALPSDVYLMKKVRCHNRQIHKFTTLKGGRRKLNQAPYTVKGFRLFDKVKVGDQVGFIFGRMTTGYLDIKNLQGDLLYKAISCKKVKLLDTRKSWLIEKC</sequence>
<feature type="domain" description="HNH nuclease" evidence="1">
    <location>
        <begin position="181"/>
        <end position="233"/>
    </location>
</feature>
<organism evidence="2 3">
    <name type="scientific">Succinivibrio dextrinosolvens</name>
    <dbReference type="NCBI Taxonomy" id="83771"/>
    <lineage>
        <taxon>Bacteria</taxon>
        <taxon>Pseudomonadati</taxon>
        <taxon>Pseudomonadota</taxon>
        <taxon>Gammaproteobacteria</taxon>
        <taxon>Aeromonadales</taxon>
        <taxon>Succinivibrionaceae</taxon>
        <taxon>Succinivibrio</taxon>
    </lineage>
</organism>
<dbReference type="GO" id="GO:0004519">
    <property type="term" value="F:endonuclease activity"/>
    <property type="evidence" value="ECO:0007669"/>
    <property type="project" value="UniProtKB-KW"/>
</dbReference>
<keyword evidence="2" id="KW-0255">Endonuclease</keyword>
<dbReference type="InterPro" id="IPR003615">
    <property type="entry name" value="HNH_nuc"/>
</dbReference>
<dbReference type="GO" id="GO:0003676">
    <property type="term" value="F:nucleic acid binding"/>
    <property type="evidence" value="ECO:0007669"/>
    <property type="project" value="InterPro"/>
</dbReference>
<dbReference type="EMBL" id="FOSF01000034">
    <property type="protein sequence ID" value="SFK18304.1"/>
    <property type="molecule type" value="Genomic_DNA"/>
</dbReference>
<evidence type="ECO:0000313" key="3">
    <source>
        <dbReference type="Proteomes" id="UP000243374"/>
    </source>
</evidence>
<name>A0A662ZA21_9GAMM</name>
<gene>
    <name evidence="2" type="ORF">SAMN04487865_10348</name>
</gene>
<accession>A0A662ZA21</accession>
<dbReference type="InterPro" id="IPR025938">
    <property type="entry name" value="RRXRR_dom"/>
</dbReference>
<keyword evidence="3" id="KW-1185">Reference proteome</keyword>
<keyword evidence="2" id="KW-0540">Nuclease</keyword>
<dbReference type="InterPro" id="IPR002711">
    <property type="entry name" value="HNH"/>
</dbReference>
<protein>
    <submittedName>
        <fullName evidence="2">HNH endonuclease</fullName>
    </submittedName>
</protein>
<dbReference type="RefSeq" id="WP_074840934.1">
    <property type="nucleotide sequence ID" value="NZ_CP047056.1"/>
</dbReference>
<reference evidence="2 3" key="1">
    <citation type="submission" date="2016-10" db="EMBL/GenBank/DDBJ databases">
        <authorList>
            <person name="Varghese N."/>
            <person name="Submissions S."/>
        </authorList>
    </citation>
    <scope>NUCLEOTIDE SEQUENCE [LARGE SCALE GENOMIC DNA]</scope>
    <source>
        <strain evidence="2 3">22B</strain>
    </source>
</reference>
<dbReference type="SMART" id="SM00507">
    <property type="entry name" value="HNHc"/>
    <property type="match status" value="1"/>
</dbReference>
<dbReference type="InterPro" id="IPR047693">
    <property type="entry name" value="RNA-guided_IscB-like"/>
</dbReference>
<proteinExistence type="predicted"/>
<dbReference type="Pfam" id="PF01844">
    <property type="entry name" value="HNH"/>
    <property type="match status" value="1"/>
</dbReference>
<dbReference type="AlphaFoldDB" id="A0A662ZA21"/>
<dbReference type="NCBIfam" id="NF040563">
    <property type="entry name" value="guided_IscB"/>
    <property type="match status" value="1"/>
</dbReference>